<dbReference type="InterPro" id="IPR004158">
    <property type="entry name" value="DUF247_pln"/>
</dbReference>
<dbReference type="EMBL" id="CM001879">
    <property type="protein sequence ID" value="EOX96431.1"/>
    <property type="molecule type" value="Genomic_DNA"/>
</dbReference>
<protein>
    <recommendedName>
        <fullName evidence="4">DUF247 domain protein</fullName>
    </recommendedName>
</protein>
<keyword evidence="3" id="KW-1185">Reference proteome</keyword>
<keyword evidence="1" id="KW-1133">Transmembrane helix</keyword>
<dbReference type="eggNOG" id="ENOG502RX9W">
    <property type="taxonomic scope" value="Eukaryota"/>
</dbReference>
<dbReference type="OMA" id="YQESTAW"/>
<dbReference type="PANTHER" id="PTHR31170:SF9">
    <property type="entry name" value="PROTEIN, PUTATIVE (DUF247)-RELATED"/>
    <property type="match status" value="1"/>
</dbReference>
<dbReference type="PANTHER" id="PTHR31170">
    <property type="entry name" value="BNAC04G53230D PROTEIN"/>
    <property type="match status" value="1"/>
</dbReference>
<evidence type="ECO:0000256" key="1">
    <source>
        <dbReference type="SAM" id="Phobius"/>
    </source>
</evidence>
<name>A0A061DWH8_THECC</name>
<keyword evidence="1" id="KW-0812">Transmembrane</keyword>
<evidence type="ECO:0000313" key="3">
    <source>
        <dbReference type="Proteomes" id="UP000026915"/>
    </source>
</evidence>
<dbReference type="Pfam" id="PF03140">
    <property type="entry name" value="DUF247"/>
    <property type="match status" value="2"/>
</dbReference>
<dbReference type="FunCoup" id="A0A061DWH8">
    <property type="interactions" value="17"/>
</dbReference>
<organism evidence="2 3">
    <name type="scientific">Theobroma cacao</name>
    <name type="common">Cacao</name>
    <name type="synonym">Cocoa</name>
    <dbReference type="NCBI Taxonomy" id="3641"/>
    <lineage>
        <taxon>Eukaryota</taxon>
        <taxon>Viridiplantae</taxon>
        <taxon>Streptophyta</taxon>
        <taxon>Embryophyta</taxon>
        <taxon>Tracheophyta</taxon>
        <taxon>Spermatophyta</taxon>
        <taxon>Magnoliopsida</taxon>
        <taxon>eudicotyledons</taxon>
        <taxon>Gunneridae</taxon>
        <taxon>Pentapetalae</taxon>
        <taxon>rosids</taxon>
        <taxon>malvids</taxon>
        <taxon>Malvales</taxon>
        <taxon>Malvaceae</taxon>
        <taxon>Byttnerioideae</taxon>
        <taxon>Theobroma</taxon>
    </lineage>
</organism>
<evidence type="ECO:0008006" key="4">
    <source>
        <dbReference type="Google" id="ProtNLM"/>
    </source>
</evidence>
<dbReference type="InParanoid" id="A0A061DWH8"/>
<dbReference type="HOGENOM" id="CLU_020188_0_1_1"/>
<dbReference type="Proteomes" id="UP000026915">
    <property type="component" value="Chromosome 1"/>
</dbReference>
<dbReference type="STRING" id="3641.A0A061DWH8"/>
<keyword evidence="1" id="KW-0472">Membrane</keyword>
<dbReference type="Gramene" id="EOX96431">
    <property type="protein sequence ID" value="EOX96431"/>
    <property type="gene ID" value="TCM_005681"/>
</dbReference>
<gene>
    <name evidence="2" type="ORF">TCM_005681</name>
</gene>
<evidence type="ECO:0000313" key="2">
    <source>
        <dbReference type="EMBL" id="EOX96431.1"/>
    </source>
</evidence>
<sequence length="507" mass="57924">MLIVVCLHEKEVAYMAANTDQEIAPLSENNDPPNDLVIDISGEVSEPGPECCIYKVPIRFRAGNEAAYAPHLISIGPTHRGDPNLAPMESQKERYYYEFLRKTSEKTLKHFESSIKLNVTRIRRCYDVQSIYMLEASQLIKIIFRDAVFIFTLFLGDWAKKQGFTSKDNNHDEEEDDYYDLNQSALLRVKLLTDLMLLENQLPFFVLEDLHKLVFLPSNEYSSHDDLAALASRKYSFLDLACSYFDIKKNPSFERKKIKHFTDLIRCQVLRDSRMMDDDAIVGNYNMHNATKLREAGVKFKCTTAVIGFCVMFNGVSYNCKKMGDFDLEGFGVINVVTESVLGRISYSLLDVEFKEGVLKLLAIDVEYETEIRFRNLMAFEQYYYPKKAYFCSYIKLLDSLVDTSEDVDLLVKEGIIVNRLGSSAAVAEMINKLAVGVVHSTLLYGEIGRKLDQHYKNPWNHTMATLRHVYFSDLWRGTGTAAAFIVVILTLMQTILAILEKAAPTK</sequence>
<feature type="transmembrane region" description="Helical" evidence="1">
    <location>
        <begin position="482"/>
        <end position="500"/>
    </location>
</feature>
<dbReference type="AlphaFoldDB" id="A0A061DWH8"/>
<accession>A0A061DWH8</accession>
<proteinExistence type="predicted"/>
<reference evidence="2 3" key="1">
    <citation type="journal article" date="2013" name="Genome Biol.">
        <title>The genome sequence of the most widely cultivated cacao type and its use to identify candidate genes regulating pod color.</title>
        <authorList>
            <person name="Motamayor J.C."/>
            <person name="Mockaitis K."/>
            <person name="Schmutz J."/>
            <person name="Haiminen N."/>
            <person name="Iii D.L."/>
            <person name="Cornejo O."/>
            <person name="Findley S.D."/>
            <person name="Zheng P."/>
            <person name="Utro F."/>
            <person name="Royaert S."/>
            <person name="Saski C."/>
            <person name="Jenkins J."/>
            <person name="Podicheti R."/>
            <person name="Zhao M."/>
            <person name="Scheffler B.E."/>
            <person name="Stack J.C."/>
            <person name="Feltus F.A."/>
            <person name="Mustiga G.M."/>
            <person name="Amores F."/>
            <person name="Phillips W."/>
            <person name="Marelli J.P."/>
            <person name="May G.D."/>
            <person name="Shapiro H."/>
            <person name="Ma J."/>
            <person name="Bustamante C.D."/>
            <person name="Schnell R.J."/>
            <person name="Main D."/>
            <person name="Gilbert D."/>
            <person name="Parida L."/>
            <person name="Kuhn D.N."/>
        </authorList>
    </citation>
    <scope>NUCLEOTIDE SEQUENCE [LARGE SCALE GENOMIC DNA]</scope>
    <source>
        <strain evidence="3">cv. Matina 1-6</strain>
    </source>
</reference>